<proteinExistence type="predicted"/>
<reference evidence="1" key="1">
    <citation type="submission" date="2016-07" db="EMBL/GenBank/DDBJ databases">
        <title>Microvirga ossetica sp. nov. a new species of rhizobia isolated from root nodules of the legume species Vicia alpestris Steven originated from North Ossetia region in the Caucasus.</title>
        <authorList>
            <person name="Safronova V.I."/>
            <person name="Kuznetsova I.G."/>
            <person name="Sazanova A.L."/>
            <person name="Belimov A."/>
            <person name="Andronov E."/>
            <person name="Osledkin Y.S."/>
            <person name="Onishchuk O.P."/>
            <person name="Kurchak O.N."/>
            <person name="Shaposhnikov A.I."/>
            <person name="Willems A."/>
            <person name="Tikhonovich I.A."/>
        </authorList>
    </citation>
    <scope>NUCLEOTIDE SEQUENCE [LARGE SCALE GENOMIC DNA]</scope>
    <source>
        <strain evidence="1">V5/3M</strain>
    </source>
</reference>
<evidence type="ECO:0000313" key="1">
    <source>
        <dbReference type="EMBL" id="ANY80572.1"/>
    </source>
</evidence>
<protein>
    <submittedName>
        <fullName evidence="1">Uncharacterized protein</fullName>
    </submittedName>
</protein>
<dbReference type="EMBL" id="CP016616">
    <property type="protein sequence ID" value="ANY80572.1"/>
    <property type="molecule type" value="Genomic_DNA"/>
</dbReference>
<name>A0A1B2EL78_9HYPH</name>
<accession>A0A1B2EL78</accession>
<dbReference type="KEGG" id="moc:BB934_22005"/>
<gene>
    <name evidence="1" type="ORF">BB934_22005</name>
</gene>
<dbReference type="AlphaFoldDB" id="A0A1B2EL78"/>
<organism evidence="1">
    <name type="scientific">Microvirga ossetica</name>
    <dbReference type="NCBI Taxonomy" id="1882682"/>
    <lineage>
        <taxon>Bacteria</taxon>
        <taxon>Pseudomonadati</taxon>
        <taxon>Pseudomonadota</taxon>
        <taxon>Alphaproteobacteria</taxon>
        <taxon>Hyphomicrobiales</taxon>
        <taxon>Methylobacteriaceae</taxon>
        <taxon>Microvirga</taxon>
    </lineage>
</organism>
<sequence length="80" mass="8758">MSCCGRRSFATVTNGDRLSGHRTVTSSIGVWYRFVQKADHGLVTAGLGVDALRMLGRKVSEDLDLATRETVVFRMRVANG</sequence>